<evidence type="ECO:0000313" key="4">
    <source>
        <dbReference type="Proteomes" id="UP000635996"/>
    </source>
</evidence>
<evidence type="ECO:0000313" key="3">
    <source>
        <dbReference type="EMBL" id="NJP16429.1"/>
    </source>
</evidence>
<keyword evidence="1" id="KW-0472">Membrane</keyword>
<reference evidence="3 4" key="1">
    <citation type="submission" date="2020-03" db="EMBL/GenBank/DDBJ databases">
        <title>WGS of actinomycetes isolated from Thailand.</title>
        <authorList>
            <person name="Thawai C."/>
        </authorList>
    </citation>
    <scope>NUCLEOTIDE SEQUENCE [LARGE SCALE GENOMIC DNA]</scope>
    <source>
        <strain evidence="3 4">NBRC 13905</strain>
    </source>
</reference>
<sequence>MVHLGIPEGGRPGVQPAVPGIGVCAAATSGGSTGVLFPSVERQSRRLEGVPVNPQSTVVEAARPLAPHQHPGRKEPGRGPGALLRRAPLVSFFVLAFALSWLAWTPYILSHNGIGAWNVTFPGGDLGSQLLGVLPGAYLGPIASALTVTVACEGREGLRSWRRRMMRFKVGWFWYLVVVVSVPAALTLATTALTEQSPVMPSAAVLAAFLPGLVLQMITTGLAEEPGWREFAMPRMQRRYGPLLATVVVGVLWGAWHLPLFLTDWGGPAHGITPVAEFMATTLAFSFVMTWVFNRTGESMPLVMLTHTSVNNFISTAWSDMFPHTDAAYGSHAFLVSSFAAALIILVATRGRLGTGRATPLR</sequence>
<proteinExistence type="predicted"/>
<dbReference type="PANTHER" id="PTHR35797">
    <property type="entry name" value="PROTEASE-RELATED"/>
    <property type="match status" value="1"/>
</dbReference>
<dbReference type="InterPro" id="IPR042150">
    <property type="entry name" value="MmRce1-like"/>
</dbReference>
<feature type="transmembrane region" description="Helical" evidence="1">
    <location>
        <begin position="240"/>
        <end position="259"/>
    </location>
</feature>
<evidence type="ECO:0000256" key="1">
    <source>
        <dbReference type="SAM" id="Phobius"/>
    </source>
</evidence>
<dbReference type="Pfam" id="PF02517">
    <property type="entry name" value="Rce1-like"/>
    <property type="match status" value="1"/>
</dbReference>
<keyword evidence="3" id="KW-0378">Hydrolase</keyword>
<dbReference type="InterPro" id="IPR003675">
    <property type="entry name" value="Rce1/LyrA-like_dom"/>
</dbReference>
<dbReference type="EMBL" id="JAATEL010000022">
    <property type="protein sequence ID" value="NJP16429.1"/>
    <property type="molecule type" value="Genomic_DNA"/>
</dbReference>
<keyword evidence="4" id="KW-1185">Reference proteome</keyword>
<feature type="transmembrane region" description="Helical" evidence="1">
    <location>
        <begin position="87"/>
        <end position="109"/>
    </location>
</feature>
<keyword evidence="1" id="KW-1133">Transmembrane helix</keyword>
<feature type="transmembrane region" description="Helical" evidence="1">
    <location>
        <begin position="172"/>
        <end position="193"/>
    </location>
</feature>
<dbReference type="PANTHER" id="PTHR35797:SF1">
    <property type="entry name" value="PROTEASE"/>
    <property type="match status" value="1"/>
</dbReference>
<dbReference type="GO" id="GO:0008237">
    <property type="term" value="F:metallopeptidase activity"/>
    <property type="evidence" value="ECO:0007669"/>
    <property type="project" value="UniProtKB-KW"/>
</dbReference>
<accession>A0ABX0YZ73</accession>
<evidence type="ECO:0000259" key="2">
    <source>
        <dbReference type="Pfam" id="PF02517"/>
    </source>
</evidence>
<comment type="caution">
    <text evidence="3">The sequence shown here is derived from an EMBL/GenBank/DDBJ whole genome shotgun (WGS) entry which is preliminary data.</text>
</comment>
<keyword evidence="3" id="KW-0482">Metalloprotease</keyword>
<protein>
    <submittedName>
        <fullName evidence="3">CPBP family intramembrane metalloprotease</fullName>
    </submittedName>
</protein>
<dbReference type="Proteomes" id="UP000635996">
    <property type="component" value="Unassembled WGS sequence"/>
</dbReference>
<feature type="transmembrane region" description="Helical" evidence="1">
    <location>
        <begin position="271"/>
        <end position="293"/>
    </location>
</feature>
<organism evidence="3 4">
    <name type="scientific">Streptomyces thermoviolaceus subsp. thermoviolaceus</name>
    <dbReference type="NCBI Taxonomy" id="66860"/>
    <lineage>
        <taxon>Bacteria</taxon>
        <taxon>Bacillati</taxon>
        <taxon>Actinomycetota</taxon>
        <taxon>Actinomycetes</taxon>
        <taxon>Kitasatosporales</taxon>
        <taxon>Streptomycetaceae</taxon>
        <taxon>Streptomyces</taxon>
    </lineage>
</organism>
<feature type="domain" description="CAAX prenyl protease 2/Lysostaphin resistance protein A-like" evidence="2">
    <location>
        <begin position="209"/>
        <end position="311"/>
    </location>
</feature>
<feature type="transmembrane region" description="Helical" evidence="1">
    <location>
        <begin position="129"/>
        <end position="151"/>
    </location>
</feature>
<name>A0ABX0YZ73_STRTL</name>
<keyword evidence="3" id="KW-0645">Protease</keyword>
<feature type="transmembrane region" description="Helical" evidence="1">
    <location>
        <begin position="300"/>
        <end position="318"/>
    </location>
</feature>
<feature type="transmembrane region" description="Helical" evidence="1">
    <location>
        <begin position="330"/>
        <end position="348"/>
    </location>
</feature>
<feature type="transmembrane region" description="Helical" evidence="1">
    <location>
        <begin position="199"/>
        <end position="219"/>
    </location>
</feature>
<gene>
    <name evidence="3" type="ORF">HCJ95_19635</name>
</gene>
<keyword evidence="1" id="KW-0812">Transmembrane</keyword>